<sequence length="335" mass="37350">MSRLTVGGSDLGHGMYGSTGSSSSSIADTKNYNFLYNESMEGLLMRVGEMQGIRSPVYRPVVGCTEDGKRLFGFEVWLACIEKCLNLTVEADLRANEAKAREDVSFNTLRSLSEANLKKKSSQECSNLGLSQESPLIPLIQGPNENWEGVMSLPCFPPGDAGSIAYQQLIQVLDDIRNILLFTNVLKFSMASRTLVPRKLDPPETFNAVANDELRFTEFDVVTRVGEVRGQGGLISALAKRWRPESHTFHFPVGESTVTHAYVPDPPPTHMYEQSYHAYVPHQEAYVPDVHSQPAFSPFDKNSIRDLRMILSSDEGATRKLYSPNRKQNRNPNQS</sequence>
<evidence type="ECO:0000256" key="1">
    <source>
        <dbReference type="SAM" id="MobiDB-lite"/>
    </source>
</evidence>
<gene>
    <name evidence="2" type="ORF">PIB30_014741</name>
</gene>
<dbReference type="EMBL" id="JASCZI010211488">
    <property type="protein sequence ID" value="MED6192956.1"/>
    <property type="molecule type" value="Genomic_DNA"/>
</dbReference>
<accession>A0ABU6X6H6</accession>
<dbReference type="Proteomes" id="UP001341840">
    <property type="component" value="Unassembled WGS sequence"/>
</dbReference>
<evidence type="ECO:0000313" key="3">
    <source>
        <dbReference type="Proteomes" id="UP001341840"/>
    </source>
</evidence>
<reference evidence="2 3" key="1">
    <citation type="journal article" date="2023" name="Plants (Basel)">
        <title>Bridging the Gap: Combining Genomics and Transcriptomics Approaches to Understand Stylosanthes scabra, an Orphan Legume from the Brazilian Caatinga.</title>
        <authorList>
            <person name="Ferreira-Neto J.R.C."/>
            <person name="da Silva M.D."/>
            <person name="Binneck E."/>
            <person name="de Melo N.F."/>
            <person name="da Silva R.H."/>
            <person name="de Melo A.L.T.M."/>
            <person name="Pandolfi V."/>
            <person name="Bustamante F.O."/>
            <person name="Brasileiro-Vidal A.C."/>
            <person name="Benko-Iseppon A.M."/>
        </authorList>
    </citation>
    <scope>NUCLEOTIDE SEQUENCE [LARGE SCALE GENOMIC DNA]</scope>
    <source>
        <tissue evidence="2">Leaves</tissue>
    </source>
</reference>
<name>A0ABU6X6H6_9FABA</name>
<proteinExistence type="predicted"/>
<protein>
    <submittedName>
        <fullName evidence="2">Uncharacterized protein</fullName>
    </submittedName>
</protein>
<organism evidence="2 3">
    <name type="scientific">Stylosanthes scabra</name>
    <dbReference type="NCBI Taxonomy" id="79078"/>
    <lineage>
        <taxon>Eukaryota</taxon>
        <taxon>Viridiplantae</taxon>
        <taxon>Streptophyta</taxon>
        <taxon>Embryophyta</taxon>
        <taxon>Tracheophyta</taxon>
        <taxon>Spermatophyta</taxon>
        <taxon>Magnoliopsida</taxon>
        <taxon>eudicotyledons</taxon>
        <taxon>Gunneridae</taxon>
        <taxon>Pentapetalae</taxon>
        <taxon>rosids</taxon>
        <taxon>fabids</taxon>
        <taxon>Fabales</taxon>
        <taxon>Fabaceae</taxon>
        <taxon>Papilionoideae</taxon>
        <taxon>50 kb inversion clade</taxon>
        <taxon>dalbergioids sensu lato</taxon>
        <taxon>Dalbergieae</taxon>
        <taxon>Pterocarpus clade</taxon>
        <taxon>Stylosanthes</taxon>
    </lineage>
</organism>
<evidence type="ECO:0000313" key="2">
    <source>
        <dbReference type="EMBL" id="MED6192956.1"/>
    </source>
</evidence>
<feature type="region of interest" description="Disordered" evidence="1">
    <location>
        <begin position="315"/>
        <end position="335"/>
    </location>
</feature>
<comment type="caution">
    <text evidence="2">The sequence shown here is derived from an EMBL/GenBank/DDBJ whole genome shotgun (WGS) entry which is preliminary data.</text>
</comment>
<keyword evidence="3" id="KW-1185">Reference proteome</keyword>